<protein>
    <submittedName>
        <fullName evidence="1">Uncharacterized protein</fullName>
    </submittedName>
</protein>
<evidence type="ECO:0000313" key="1">
    <source>
        <dbReference type="EMBL" id="RDB19872.1"/>
    </source>
</evidence>
<comment type="caution">
    <text evidence="1">The sequence shown here is derived from an EMBL/GenBank/DDBJ whole genome shotgun (WGS) entry which is preliminary data.</text>
</comment>
<dbReference type="Proteomes" id="UP000076154">
    <property type="component" value="Unassembled WGS sequence"/>
</dbReference>
<gene>
    <name evidence="1" type="ORF">Hypma_013017</name>
</gene>
<evidence type="ECO:0000313" key="2">
    <source>
        <dbReference type="Proteomes" id="UP000076154"/>
    </source>
</evidence>
<keyword evidence="2" id="KW-1185">Reference proteome</keyword>
<dbReference type="AlphaFoldDB" id="A0A369JEY8"/>
<proteinExistence type="predicted"/>
<dbReference type="EMBL" id="LUEZ02000071">
    <property type="protein sequence ID" value="RDB19872.1"/>
    <property type="molecule type" value="Genomic_DNA"/>
</dbReference>
<accession>A0A369JEY8</accession>
<name>A0A369JEY8_HYPMA</name>
<dbReference type="InParanoid" id="A0A369JEY8"/>
<reference evidence="1" key="1">
    <citation type="submission" date="2018-04" db="EMBL/GenBank/DDBJ databases">
        <title>Whole genome sequencing of Hypsizygus marmoreus.</title>
        <authorList>
            <person name="Choi I.-G."/>
            <person name="Min B."/>
            <person name="Kim J.-G."/>
            <person name="Kim S."/>
            <person name="Oh Y.-L."/>
            <person name="Kong W.-S."/>
            <person name="Park H."/>
            <person name="Jeong J."/>
            <person name="Song E.-S."/>
        </authorList>
    </citation>
    <scope>NUCLEOTIDE SEQUENCE [LARGE SCALE GENOMIC DNA]</scope>
    <source>
        <strain evidence="1">51987-8</strain>
    </source>
</reference>
<sequence length="186" mass="20995">MWLECRFELVLNFQPQGHAGFFPIFHELPVQHQLLYPTTGRYSYPIYLRKRSANPEELGEPLLIELSVLGSTTVADQDHGLFRILRVVDLDSVGVLTVWNNLPLAAKMKYCVGITSMDGRRIPKNLLLFEPCPAHSGCFNNIKVKRCSLIRLGGWLYSTHGEYFPPHAPPAFTLPTLTPANQLIPP</sequence>
<organism evidence="1 2">
    <name type="scientific">Hypsizygus marmoreus</name>
    <name type="common">White beech mushroom</name>
    <name type="synonym">Agaricus marmoreus</name>
    <dbReference type="NCBI Taxonomy" id="39966"/>
    <lineage>
        <taxon>Eukaryota</taxon>
        <taxon>Fungi</taxon>
        <taxon>Dikarya</taxon>
        <taxon>Basidiomycota</taxon>
        <taxon>Agaricomycotina</taxon>
        <taxon>Agaricomycetes</taxon>
        <taxon>Agaricomycetidae</taxon>
        <taxon>Agaricales</taxon>
        <taxon>Tricholomatineae</taxon>
        <taxon>Lyophyllaceae</taxon>
        <taxon>Hypsizygus</taxon>
    </lineage>
</organism>